<dbReference type="GO" id="GO:0003864">
    <property type="term" value="F:3-methyl-2-oxobutanoate hydroxymethyltransferase activity"/>
    <property type="evidence" value="ECO:0007669"/>
    <property type="project" value="UniProtKB-EC"/>
</dbReference>
<feature type="non-terminal residue" evidence="4">
    <location>
        <position position="1"/>
    </location>
</feature>
<dbReference type="PIRSF" id="PIRSF000388">
    <property type="entry name" value="Pantoate_hydroxy_MeTrfase"/>
    <property type="match status" value="1"/>
</dbReference>
<dbReference type="GO" id="GO:0000287">
    <property type="term" value="F:magnesium ion binding"/>
    <property type="evidence" value="ECO:0007669"/>
    <property type="project" value="TreeGrafter"/>
</dbReference>
<keyword evidence="3" id="KW-0808">Transferase</keyword>
<dbReference type="PANTHER" id="PTHR20881">
    <property type="entry name" value="3-METHYL-2-OXOBUTANOATE HYDROXYMETHYLTRANSFERASE"/>
    <property type="match status" value="1"/>
</dbReference>
<dbReference type="Pfam" id="PF02548">
    <property type="entry name" value="Pantoate_transf"/>
    <property type="match status" value="1"/>
</dbReference>
<dbReference type="InterPro" id="IPR040442">
    <property type="entry name" value="Pyrv_kinase-like_dom_sf"/>
</dbReference>
<evidence type="ECO:0000256" key="3">
    <source>
        <dbReference type="ARBA" id="ARBA00022679"/>
    </source>
</evidence>
<evidence type="ECO:0000256" key="2">
    <source>
        <dbReference type="ARBA" id="ARBA00012618"/>
    </source>
</evidence>
<protein>
    <recommendedName>
        <fullName evidence="2">3-methyl-2-oxobutanoate hydroxymethyltransferase</fullName>
        <ecNumber evidence="2">2.1.2.11</ecNumber>
    </recommendedName>
</protein>
<sequence>MKNIYTWAAQPAKRTLTVADLKVAKGKKKFTQVTANSNEEADAAENAGFDMIICQAKNVLKVREGSKHLFLTASLILNQYVTNEDILRGAFKALENGADAVMTPRSMDVVEMLTKEDIPVMGHLGLVPRKSTSVGGMRAIGKTSNEAFELFQKFKRLEDAGAFSAECEVIPENVMGEISKRTNIVTVSLGAGRNADVMYLFMEDICGDSENPPRHAKAYGNILKLRKQIKLERIKALKAFKKDSMTGKFPGKKQSSNLSKKEF</sequence>
<dbReference type="EC" id="2.1.2.11" evidence="2"/>
<feature type="non-terminal residue" evidence="4">
    <location>
        <position position="263"/>
    </location>
</feature>
<dbReference type="InterPro" id="IPR003700">
    <property type="entry name" value="Pantoate_hydroxy_MeTrfase"/>
</dbReference>
<evidence type="ECO:0000313" key="4">
    <source>
        <dbReference type="EMBL" id="SVA43417.1"/>
    </source>
</evidence>
<evidence type="ECO:0000256" key="1">
    <source>
        <dbReference type="ARBA" id="ARBA00008676"/>
    </source>
</evidence>
<reference evidence="4" key="1">
    <citation type="submission" date="2018-05" db="EMBL/GenBank/DDBJ databases">
        <authorList>
            <person name="Lanie J.A."/>
            <person name="Ng W.-L."/>
            <person name="Kazmierczak K.M."/>
            <person name="Andrzejewski T.M."/>
            <person name="Davidsen T.M."/>
            <person name="Wayne K.J."/>
            <person name="Tettelin H."/>
            <person name="Glass J.I."/>
            <person name="Rusch D."/>
            <person name="Podicherti R."/>
            <person name="Tsui H.-C.T."/>
            <person name="Winkler M.E."/>
        </authorList>
    </citation>
    <scope>NUCLEOTIDE SEQUENCE</scope>
</reference>
<accession>A0A381VUX7</accession>
<dbReference type="SUPFAM" id="SSF51621">
    <property type="entry name" value="Phosphoenolpyruvate/pyruvate domain"/>
    <property type="match status" value="1"/>
</dbReference>
<dbReference type="PANTHER" id="PTHR20881:SF0">
    <property type="entry name" value="3-METHYL-2-OXOBUTANOATE HYDROXYMETHYLTRANSFERASE"/>
    <property type="match status" value="1"/>
</dbReference>
<dbReference type="EMBL" id="UINC01009692">
    <property type="protein sequence ID" value="SVA43417.1"/>
    <property type="molecule type" value="Genomic_DNA"/>
</dbReference>
<dbReference type="InterPro" id="IPR015813">
    <property type="entry name" value="Pyrv/PenolPyrv_kinase-like_dom"/>
</dbReference>
<dbReference type="GO" id="GO:0015940">
    <property type="term" value="P:pantothenate biosynthetic process"/>
    <property type="evidence" value="ECO:0007669"/>
    <property type="project" value="InterPro"/>
</dbReference>
<dbReference type="AlphaFoldDB" id="A0A381VUX7"/>
<comment type="similarity">
    <text evidence="1">Belongs to the PanB family.</text>
</comment>
<dbReference type="Gene3D" id="3.20.20.60">
    <property type="entry name" value="Phosphoenolpyruvate-binding domains"/>
    <property type="match status" value="1"/>
</dbReference>
<organism evidence="4">
    <name type="scientific">marine metagenome</name>
    <dbReference type="NCBI Taxonomy" id="408172"/>
    <lineage>
        <taxon>unclassified sequences</taxon>
        <taxon>metagenomes</taxon>
        <taxon>ecological metagenomes</taxon>
    </lineage>
</organism>
<proteinExistence type="inferred from homology"/>
<name>A0A381VUX7_9ZZZZ</name>
<gene>
    <name evidence="4" type="ORF">METZ01_LOCUS96271</name>
</gene>